<feature type="compositionally biased region" description="Polar residues" evidence="1">
    <location>
        <begin position="130"/>
        <end position="141"/>
    </location>
</feature>
<feature type="region of interest" description="Disordered" evidence="1">
    <location>
        <begin position="74"/>
        <end position="206"/>
    </location>
</feature>
<dbReference type="OrthoDB" id="5428259at2759"/>
<sequence>MARGKKPTKSTPQNKRKIKQETSIDPAIKLEQDELMNDYPFLPEFFDPDEDTAVRDELLLVADSLALKGQVWPGMGKMDLANDEMRRTRNQRKPKSVIDRMQRASERISPTQVVMTPEFKVERVKDVYDDTSSPAPGQEESTPPRKAPKAKRKKPTPLAEVSANIPKQRRSTVRGSKSTAGKKATAKKQQSRQEEPVTFPSPVQLKHTQDVFRDDASLPDHIGEFPFPPTRDGRRFNLRNRHASRNMDNFFHSNLVSPTPHPRDLAPRQLPTRGGPGSLRPESFPPGSFSHLEASYAMKDATIYNASSRLPFASASYNQFRGLGPDQFRLATNYGFQLKHEDYPGSIAGDPSHGTNSNPFVGMSASNHLFAQDRSFLSPYTQGTPNTALSPLSFSPINRQQEDSHNERDAKPQTHMSEVVDGSGLCEEQELGINGAWSFHASNPDLDFPHGLTVDDSQI</sequence>
<protein>
    <submittedName>
        <fullName evidence="2">Uncharacterized protein</fullName>
    </submittedName>
</protein>
<feature type="region of interest" description="Disordered" evidence="1">
    <location>
        <begin position="216"/>
        <end position="235"/>
    </location>
</feature>
<feature type="compositionally biased region" description="Basic residues" evidence="1">
    <location>
        <begin position="146"/>
        <end position="155"/>
    </location>
</feature>
<feature type="region of interest" description="Disordered" evidence="1">
    <location>
        <begin position="251"/>
        <end position="286"/>
    </location>
</feature>
<name>A0A9W8SAH2_9HYPO</name>
<keyword evidence="3" id="KW-1185">Reference proteome</keyword>
<accession>A0A9W8SAH2</accession>
<feature type="compositionally biased region" description="Basic and acidic residues" evidence="1">
    <location>
        <begin position="96"/>
        <end position="106"/>
    </location>
</feature>
<evidence type="ECO:0000313" key="2">
    <source>
        <dbReference type="EMBL" id="KAJ4268240.1"/>
    </source>
</evidence>
<feature type="compositionally biased region" description="Basic and acidic residues" evidence="1">
    <location>
        <begin position="119"/>
        <end position="128"/>
    </location>
</feature>
<evidence type="ECO:0000256" key="1">
    <source>
        <dbReference type="SAM" id="MobiDB-lite"/>
    </source>
</evidence>
<feature type="compositionally biased region" description="Polar residues" evidence="1">
    <location>
        <begin position="387"/>
        <end position="399"/>
    </location>
</feature>
<feature type="region of interest" description="Disordered" evidence="1">
    <location>
        <begin position="387"/>
        <end position="415"/>
    </location>
</feature>
<dbReference type="Proteomes" id="UP001152049">
    <property type="component" value="Unassembled WGS sequence"/>
</dbReference>
<dbReference type="EMBL" id="JAOQAZ010000003">
    <property type="protein sequence ID" value="KAJ4268240.1"/>
    <property type="molecule type" value="Genomic_DNA"/>
</dbReference>
<gene>
    <name evidence="2" type="ORF">NW762_002302</name>
</gene>
<feature type="region of interest" description="Disordered" evidence="1">
    <location>
        <begin position="1"/>
        <end position="27"/>
    </location>
</feature>
<reference evidence="2" key="1">
    <citation type="submission" date="2022-09" db="EMBL/GenBank/DDBJ databases">
        <title>Fusarium specimens isolated from Avocado Roots.</title>
        <authorList>
            <person name="Stajich J."/>
            <person name="Roper C."/>
            <person name="Heimlech-Rivalta G."/>
        </authorList>
    </citation>
    <scope>NUCLEOTIDE SEQUENCE</scope>
    <source>
        <strain evidence="2">CF00136</strain>
    </source>
</reference>
<feature type="compositionally biased region" description="Basic and acidic residues" evidence="1">
    <location>
        <begin position="400"/>
        <end position="412"/>
    </location>
</feature>
<organism evidence="2 3">
    <name type="scientific">Fusarium torreyae</name>
    <dbReference type="NCBI Taxonomy" id="1237075"/>
    <lineage>
        <taxon>Eukaryota</taxon>
        <taxon>Fungi</taxon>
        <taxon>Dikarya</taxon>
        <taxon>Ascomycota</taxon>
        <taxon>Pezizomycotina</taxon>
        <taxon>Sordariomycetes</taxon>
        <taxon>Hypocreomycetidae</taxon>
        <taxon>Hypocreales</taxon>
        <taxon>Nectriaceae</taxon>
        <taxon>Fusarium</taxon>
    </lineage>
</organism>
<comment type="caution">
    <text evidence="2">The sequence shown here is derived from an EMBL/GenBank/DDBJ whole genome shotgun (WGS) entry which is preliminary data.</text>
</comment>
<feature type="compositionally biased region" description="Basic residues" evidence="1">
    <location>
        <begin position="1"/>
        <end position="18"/>
    </location>
</feature>
<evidence type="ECO:0000313" key="3">
    <source>
        <dbReference type="Proteomes" id="UP001152049"/>
    </source>
</evidence>
<dbReference type="AlphaFoldDB" id="A0A9W8SAH2"/>
<proteinExistence type="predicted"/>